<evidence type="ECO:0000313" key="10">
    <source>
        <dbReference type="EMBL" id="EGJ50058.1"/>
    </source>
</evidence>
<dbReference type="SFLD" id="SFLDF00342">
    <property type="entry name" value="cyclic_dehypoxanthine_futalosi"/>
    <property type="match status" value="1"/>
</dbReference>
<feature type="binding site" evidence="8">
    <location>
        <position position="82"/>
    </location>
    <ligand>
        <name>S-adenosyl-L-methionine</name>
        <dbReference type="ChEBI" id="CHEBI:59789"/>
    </ligand>
</feature>
<comment type="pathway">
    <text evidence="6">Quinol/quinone metabolism; menaquinone biosynthesis.</text>
</comment>
<comment type="similarity">
    <text evidence="6">Belongs to the radical SAM superfamily. MqnE family.</text>
</comment>
<dbReference type="PROSITE" id="PS51918">
    <property type="entry name" value="RADICAL_SAM"/>
    <property type="match status" value="1"/>
</dbReference>
<dbReference type="SUPFAM" id="SSF102114">
    <property type="entry name" value="Radical SAM enzymes"/>
    <property type="match status" value="1"/>
</dbReference>
<dbReference type="HAMAP" id="MF_00993">
    <property type="entry name" value="MqnE"/>
    <property type="match status" value="1"/>
</dbReference>
<dbReference type="SMART" id="SM00729">
    <property type="entry name" value="Elp3"/>
    <property type="match status" value="1"/>
</dbReference>
<dbReference type="SFLD" id="SFLDG01389">
    <property type="entry name" value="menaquinone_synthsis_involved"/>
    <property type="match status" value="2"/>
</dbReference>
<dbReference type="InterPro" id="IPR045567">
    <property type="entry name" value="CofH/MnqC-like_C"/>
</dbReference>
<evidence type="ECO:0000259" key="9">
    <source>
        <dbReference type="PROSITE" id="PS51918"/>
    </source>
</evidence>
<dbReference type="GO" id="GO:0051539">
    <property type="term" value="F:4 iron, 4 sulfur cluster binding"/>
    <property type="evidence" value="ECO:0007669"/>
    <property type="project" value="UniProtKB-KW"/>
</dbReference>
<keyword evidence="3 6" id="KW-0479">Metal-binding</keyword>
<evidence type="ECO:0000256" key="6">
    <source>
        <dbReference type="HAMAP-Rule" id="MF_00993"/>
    </source>
</evidence>
<dbReference type="GO" id="GO:0044689">
    <property type="term" value="F:7,8-didemethyl-8-hydroxy-5-deazariboflavin synthase activity"/>
    <property type="evidence" value="ECO:0007669"/>
    <property type="project" value="TreeGrafter"/>
</dbReference>
<keyword evidence="6" id="KW-0808">Transferase</keyword>
<name>F3Z1V0_DESAF</name>
<keyword evidence="6" id="KW-0474">Menaquinone biosynthesis</keyword>
<feature type="domain" description="Radical SAM core" evidence="9">
    <location>
        <begin position="62"/>
        <end position="291"/>
    </location>
</feature>
<dbReference type="InterPro" id="IPR034405">
    <property type="entry name" value="F420"/>
</dbReference>
<dbReference type="AlphaFoldDB" id="F3Z1V0"/>
<gene>
    <name evidence="6" type="primary">mqnE</name>
    <name evidence="10" type="ORF">Desaf_1722</name>
</gene>
<proteinExistence type="inferred from homology"/>
<dbReference type="SFLD" id="SFLDS00029">
    <property type="entry name" value="Radical_SAM"/>
    <property type="match status" value="2"/>
</dbReference>
<dbReference type="InterPro" id="IPR013785">
    <property type="entry name" value="Aldolase_TIM"/>
</dbReference>
<comment type="catalytic activity">
    <reaction evidence="6">
        <text>3-[(1-carboxyvinyl)-oxy]benzoate + S-adenosyl-L-methionine + H2O = 6-amino-6-deoxyfutalosine + hydrogencarbonate + L-methionine + H(+)</text>
        <dbReference type="Rhea" id="RHEA:33075"/>
        <dbReference type="ChEBI" id="CHEBI:15377"/>
        <dbReference type="ChEBI" id="CHEBI:15378"/>
        <dbReference type="ChEBI" id="CHEBI:17544"/>
        <dbReference type="ChEBI" id="CHEBI:57844"/>
        <dbReference type="ChEBI" id="CHEBI:59789"/>
        <dbReference type="ChEBI" id="CHEBI:64286"/>
        <dbReference type="ChEBI" id="CHEBI:76981"/>
        <dbReference type="EC" id="2.5.1.120"/>
    </reaction>
</comment>
<evidence type="ECO:0000256" key="8">
    <source>
        <dbReference type="PIRSR" id="PIRSR004762-2"/>
    </source>
</evidence>
<keyword evidence="1 6" id="KW-0004">4Fe-4S</keyword>
<evidence type="ECO:0000256" key="4">
    <source>
        <dbReference type="ARBA" id="ARBA00023004"/>
    </source>
</evidence>
<accession>F3Z1V0</accession>
<evidence type="ECO:0000256" key="5">
    <source>
        <dbReference type="ARBA" id="ARBA00023014"/>
    </source>
</evidence>
<dbReference type="EC" id="2.5.1.120" evidence="6"/>
<evidence type="ECO:0000256" key="7">
    <source>
        <dbReference type="PIRSR" id="PIRSR004762-1"/>
    </source>
</evidence>
<evidence type="ECO:0000256" key="1">
    <source>
        <dbReference type="ARBA" id="ARBA00022485"/>
    </source>
</evidence>
<dbReference type="Proteomes" id="UP000007844">
    <property type="component" value="Chromosome"/>
</dbReference>
<feature type="binding site" evidence="8">
    <location>
        <position position="187"/>
    </location>
    <ligand>
        <name>S-adenosyl-L-methionine</name>
        <dbReference type="ChEBI" id="CHEBI:59789"/>
    </ligand>
</feature>
<dbReference type="PANTHER" id="PTHR43076:SF7">
    <property type="entry name" value="AMINODEOXYFUTALOSINE SYNTHASE"/>
    <property type="match status" value="1"/>
</dbReference>
<evidence type="ECO:0000256" key="3">
    <source>
        <dbReference type="ARBA" id="ARBA00022723"/>
    </source>
</evidence>
<dbReference type="HOGENOM" id="CLU_040406_0_0_7"/>
<reference evidence="10 11" key="1">
    <citation type="journal article" date="2011" name="J. Bacteriol.">
        <title>Genome sequence of the mercury-methylating and pleomorphic Desulfovibrio africanus Strain Walvis Bay.</title>
        <authorList>
            <person name="Brown S.D."/>
            <person name="Wall J.D."/>
            <person name="Kucken A.M."/>
            <person name="Gilmour C.C."/>
            <person name="Podar M."/>
            <person name="Brandt C.C."/>
            <person name="Teshima H."/>
            <person name="Detter J.C."/>
            <person name="Han C.S."/>
            <person name="Land M.L."/>
            <person name="Lucas S."/>
            <person name="Han J."/>
            <person name="Pennacchio L."/>
            <person name="Nolan M."/>
            <person name="Pitluck S."/>
            <person name="Woyke T."/>
            <person name="Goodwin L."/>
            <person name="Palumbo A.V."/>
            <person name="Elias D.A."/>
        </authorList>
    </citation>
    <scope>NUCLEOTIDE SEQUENCE [LARGE SCALE GENOMIC DNA]</scope>
    <source>
        <strain evidence="10 11">Walvis Bay</strain>
    </source>
</reference>
<dbReference type="GO" id="GO:0009234">
    <property type="term" value="P:menaquinone biosynthetic process"/>
    <property type="evidence" value="ECO:0007669"/>
    <property type="project" value="UniProtKB-UniRule"/>
</dbReference>
<dbReference type="CDD" id="cd01335">
    <property type="entry name" value="Radical_SAM"/>
    <property type="match status" value="1"/>
</dbReference>
<dbReference type="EMBL" id="CP003221">
    <property type="protein sequence ID" value="EGJ50058.1"/>
    <property type="molecule type" value="Genomic_DNA"/>
</dbReference>
<dbReference type="SFLD" id="SFLDF00343">
    <property type="entry name" value="aminofutalosine_synthase_(mqnE"/>
    <property type="match status" value="1"/>
</dbReference>
<feature type="binding site" evidence="6 7">
    <location>
        <position position="83"/>
    </location>
    <ligand>
        <name>[4Fe-4S] cluster</name>
        <dbReference type="ChEBI" id="CHEBI:49883"/>
        <note>4Fe-4S-S-AdoMet</note>
    </ligand>
</feature>
<dbReference type="InterPro" id="IPR058240">
    <property type="entry name" value="rSAM_sf"/>
</dbReference>
<dbReference type="PIRSF" id="PIRSF004762">
    <property type="entry name" value="CHP00423"/>
    <property type="match status" value="1"/>
</dbReference>
<feature type="binding site" evidence="6 7">
    <location>
        <position position="76"/>
    </location>
    <ligand>
        <name>[4Fe-4S] cluster</name>
        <dbReference type="ChEBI" id="CHEBI:49883"/>
        <note>4Fe-4S-S-AdoMet</note>
    </ligand>
</feature>
<dbReference type="NCBIfam" id="TIGR00423">
    <property type="entry name" value="CofH family radical SAM protein"/>
    <property type="match status" value="1"/>
</dbReference>
<evidence type="ECO:0000256" key="2">
    <source>
        <dbReference type="ARBA" id="ARBA00022691"/>
    </source>
</evidence>
<dbReference type="eggNOG" id="COG1060">
    <property type="taxonomic scope" value="Bacteria"/>
</dbReference>
<dbReference type="SFLD" id="SFLDG01064">
    <property type="entry name" value="F420__menaquinone_cofactor_bio"/>
    <property type="match status" value="2"/>
</dbReference>
<dbReference type="KEGG" id="daf:Desaf_1722"/>
<dbReference type="UniPathway" id="UPA00079"/>
<protein>
    <recommendedName>
        <fullName evidence="6">Aminodeoxyfutalosine synthase</fullName>
        <shortName evidence="6">AFL synthase</shortName>
        <shortName evidence="6">Aminofutalosine synthase</shortName>
        <ecNumber evidence="6">2.5.1.120</ecNumber>
    </recommendedName>
    <alternativeName>
        <fullName evidence="6">Menaquinone biosynthetic enzyme MqnE</fullName>
    </alternativeName>
</protein>
<dbReference type="RefSeq" id="WP_014259820.1">
    <property type="nucleotide sequence ID" value="NC_016629.1"/>
</dbReference>
<comment type="cofactor">
    <cofactor evidence="6 7">
        <name>[4Fe-4S] cluster</name>
        <dbReference type="ChEBI" id="CHEBI:49883"/>
    </cofactor>
    <text evidence="6 7">Binds 1 [4Fe-4S] cluster. The cluster is coordinated with 3 cysteines and an exchangeable S-adenosyl-L-methionine.</text>
</comment>
<dbReference type="PANTHER" id="PTHR43076">
    <property type="entry name" value="FO SYNTHASE (COFH)"/>
    <property type="match status" value="1"/>
</dbReference>
<keyword evidence="5 6" id="KW-0411">Iron-sulfur</keyword>
<organism evidence="10 11">
    <name type="scientific">Desulfocurvibacter africanus subsp. africanus str. Walvis Bay</name>
    <dbReference type="NCBI Taxonomy" id="690850"/>
    <lineage>
        <taxon>Bacteria</taxon>
        <taxon>Pseudomonadati</taxon>
        <taxon>Thermodesulfobacteriota</taxon>
        <taxon>Desulfovibrionia</taxon>
        <taxon>Desulfovibrionales</taxon>
        <taxon>Desulfovibrionaceae</taxon>
        <taxon>Desulfocurvibacter</taxon>
    </lineage>
</organism>
<dbReference type="GO" id="GO:0102573">
    <property type="term" value="F:aminodeoxyfutalosine synthase activity"/>
    <property type="evidence" value="ECO:0007669"/>
    <property type="project" value="UniProtKB-EC"/>
</dbReference>
<dbReference type="InterPro" id="IPR022432">
    <property type="entry name" value="MqnE"/>
</dbReference>
<feature type="binding site" evidence="6 7">
    <location>
        <position position="80"/>
    </location>
    <ligand>
        <name>[4Fe-4S] cluster</name>
        <dbReference type="ChEBI" id="CHEBI:49883"/>
        <note>4Fe-4S-S-AdoMet</note>
    </ligand>
</feature>
<keyword evidence="11" id="KW-1185">Reference proteome</keyword>
<dbReference type="GO" id="GO:0005506">
    <property type="term" value="F:iron ion binding"/>
    <property type="evidence" value="ECO:0007669"/>
    <property type="project" value="UniProtKB-UniRule"/>
</dbReference>
<comment type="function">
    <text evidence="6">Radical SAM enzyme that catalyzes the addition of the adenosyl radical to the double bond of 3-[(1-carboxyvinyl)oxy]benzoate, leading to aminodeoxyfutalosine (AFL), a key intermediate in the formation of menaquinone (MK, vitamin K2) from chorismate.</text>
</comment>
<dbReference type="Pfam" id="PF19288">
    <property type="entry name" value="CofH_C"/>
    <property type="match status" value="1"/>
</dbReference>
<keyword evidence="2 6" id="KW-0949">S-adenosyl-L-methionine</keyword>
<sequence>MTDLATMHARYDRLGLADVAARVLGGERLSIEDGERLFACPDVTALGALAHHARTRLHGDKTYFVVNRHLNYTNICVNGCLFCAYRRERGEDGAFALSLEEAEAKVRATPEDTAEIHVVGGCHPSLPLAFFEELLARVKRLRPKALLKCFTAVEIAHFARLESITPREVLARLKNVGLVMMPGGGAEIFDPEVRTRICPHKLTAEEWLDIHRLAHSMGLRTNCTMLFGHLETRRHRMEHLDALRRLQDETGGFTCFIPLPFQTENSRLTGITPLTGLEELRTIAVSRLMLDNIRHIKAYWVMLGVKQAQAALYYGADDLDGTVVEEKIGHMAGAKSEAALTKTELMAMIRHCGFTPVERDSLFNELSEPSAPLGPASQEAACAS</sequence>
<dbReference type="InterPro" id="IPR006638">
    <property type="entry name" value="Elp3/MiaA/NifB-like_rSAM"/>
</dbReference>
<evidence type="ECO:0000313" key="11">
    <source>
        <dbReference type="Proteomes" id="UP000007844"/>
    </source>
</evidence>
<keyword evidence="4 6" id="KW-0408">Iron</keyword>
<dbReference type="InterPro" id="IPR007197">
    <property type="entry name" value="rSAM"/>
</dbReference>
<dbReference type="InterPro" id="IPR020050">
    <property type="entry name" value="FO_synthase_su2"/>
</dbReference>
<dbReference type="STRING" id="690850.Desaf_1722"/>
<dbReference type="Gene3D" id="3.20.20.70">
    <property type="entry name" value="Aldolase class I"/>
    <property type="match status" value="1"/>
</dbReference>
<dbReference type="Pfam" id="PF04055">
    <property type="entry name" value="Radical_SAM"/>
    <property type="match status" value="1"/>
</dbReference>
<dbReference type="NCBIfam" id="TIGR03700">
    <property type="entry name" value="mena_SCO4494"/>
    <property type="match status" value="1"/>
</dbReference>